<protein>
    <submittedName>
        <fullName evidence="1">Uncharacterized protein</fullName>
    </submittedName>
</protein>
<organism evidence="1 2">
    <name type="scientific">Rhododendron molle</name>
    <name type="common">Chinese azalea</name>
    <name type="synonym">Azalea mollis</name>
    <dbReference type="NCBI Taxonomy" id="49168"/>
    <lineage>
        <taxon>Eukaryota</taxon>
        <taxon>Viridiplantae</taxon>
        <taxon>Streptophyta</taxon>
        <taxon>Embryophyta</taxon>
        <taxon>Tracheophyta</taxon>
        <taxon>Spermatophyta</taxon>
        <taxon>Magnoliopsida</taxon>
        <taxon>eudicotyledons</taxon>
        <taxon>Gunneridae</taxon>
        <taxon>Pentapetalae</taxon>
        <taxon>asterids</taxon>
        <taxon>Ericales</taxon>
        <taxon>Ericaceae</taxon>
        <taxon>Ericoideae</taxon>
        <taxon>Rhodoreae</taxon>
        <taxon>Rhododendron</taxon>
    </lineage>
</organism>
<comment type="caution">
    <text evidence="1">The sequence shown here is derived from an EMBL/GenBank/DDBJ whole genome shotgun (WGS) entry which is preliminary data.</text>
</comment>
<accession>A0ACC0LI12</accession>
<evidence type="ECO:0000313" key="2">
    <source>
        <dbReference type="Proteomes" id="UP001062846"/>
    </source>
</evidence>
<gene>
    <name evidence="1" type="ORF">RHMOL_Rhmol12G0137900</name>
</gene>
<evidence type="ECO:0000313" key="1">
    <source>
        <dbReference type="EMBL" id="KAI8528284.1"/>
    </source>
</evidence>
<dbReference type="Proteomes" id="UP001062846">
    <property type="component" value="Chromosome 12"/>
</dbReference>
<dbReference type="EMBL" id="CM046399">
    <property type="protein sequence ID" value="KAI8528284.1"/>
    <property type="molecule type" value="Genomic_DNA"/>
</dbReference>
<keyword evidence="2" id="KW-1185">Reference proteome</keyword>
<name>A0ACC0LI12_RHOML</name>
<sequence length="238" mass="27746">MAKKDDWVVTVKDEMERMDSIQTVEKQHWDKRSIYKVPAFVRDLNLKAYKPQSVSFGPYHHGEHHLAPMEKHKHRPLLHFLKRSNKPLESYIRSLAEVAQILKDSYESLDLAWESDTERFLRMMIVDGCFMIEVLHNFTNTRNDCADNDPIFSNHGKLLIVPYIRRDMLMLENQLPMLLLTTLLDEETKVYHLLISNSKDMRTEAGHTEIVLTASVGRLRPPDGRSKPSKIYTKKMGA</sequence>
<proteinExistence type="predicted"/>
<reference evidence="1" key="1">
    <citation type="submission" date="2022-02" db="EMBL/GenBank/DDBJ databases">
        <title>Plant Genome Project.</title>
        <authorList>
            <person name="Zhang R.-G."/>
        </authorList>
    </citation>
    <scope>NUCLEOTIDE SEQUENCE</scope>
    <source>
        <strain evidence="1">AT1</strain>
    </source>
</reference>